<accession>A4TY53</accession>
<dbReference type="AlphaFoldDB" id="A4TY53"/>
<proteinExistence type="predicted"/>
<gene>
    <name evidence="1" type="ORF">MGR_2376</name>
</gene>
<organism evidence="1">
    <name type="scientific">Magnetospirillum gryphiswaldense</name>
    <dbReference type="NCBI Taxonomy" id="55518"/>
    <lineage>
        <taxon>Bacteria</taxon>
        <taxon>Pseudomonadati</taxon>
        <taxon>Pseudomonadota</taxon>
        <taxon>Alphaproteobacteria</taxon>
        <taxon>Rhodospirillales</taxon>
        <taxon>Rhodospirillaceae</taxon>
        <taxon>Magnetospirillum</taxon>
    </lineage>
</organism>
<reference evidence="1" key="1">
    <citation type="journal article" date="2007" name="J. Bacteriol.">
        <title>Comparative genome analysis of four magnetotactic bacteria reveals a complex set of group-specific genes implicated in magnetosome biomineralization and function.</title>
        <authorList>
            <person name="Richter M."/>
            <person name="Kube M."/>
            <person name="Bazylinski D.A."/>
            <person name="Lombardot T."/>
            <person name="Gloeckner F.O."/>
            <person name="Reinhardt R."/>
            <person name="Schueler D."/>
        </authorList>
    </citation>
    <scope>NUCLEOTIDE SEQUENCE</scope>
    <source>
        <strain evidence="1">MSR-1</strain>
    </source>
</reference>
<dbReference type="EMBL" id="CU459003">
    <property type="protein sequence ID" value="CAM75560.1"/>
    <property type="molecule type" value="Genomic_DNA"/>
</dbReference>
<protein>
    <submittedName>
        <fullName evidence="1">Uncharacterized protein</fullName>
    </submittedName>
</protein>
<evidence type="ECO:0000313" key="1">
    <source>
        <dbReference type="EMBL" id="CAM75560.1"/>
    </source>
</evidence>
<sequence length="80" mass="8537">MPKAQAIPGFAAGMRTLHAPAAFFPMVAQCNIPYKLAIGCCDAAASVFRQGLLAVSWGLPRNQGPSWILRLLDVKPPCLT</sequence>
<name>A4TY53_9PROT</name>